<organism evidence="4 5">
    <name type="scientific">Hyphococcus flavus</name>
    <dbReference type="NCBI Taxonomy" id="1866326"/>
    <lineage>
        <taxon>Bacteria</taxon>
        <taxon>Pseudomonadati</taxon>
        <taxon>Pseudomonadota</taxon>
        <taxon>Alphaproteobacteria</taxon>
        <taxon>Parvularculales</taxon>
        <taxon>Parvularculaceae</taxon>
        <taxon>Hyphococcus</taxon>
    </lineage>
</organism>
<evidence type="ECO:0000256" key="2">
    <source>
        <dbReference type="SAM" id="SignalP"/>
    </source>
</evidence>
<name>A0AAE9ZDH1_9PROT</name>
<evidence type="ECO:0000256" key="1">
    <source>
        <dbReference type="SAM" id="MobiDB-lite"/>
    </source>
</evidence>
<feature type="compositionally biased region" description="Polar residues" evidence="1">
    <location>
        <begin position="186"/>
        <end position="199"/>
    </location>
</feature>
<feature type="compositionally biased region" description="Polar residues" evidence="1">
    <location>
        <begin position="247"/>
        <end position="257"/>
    </location>
</feature>
<dbReference type="Pfam" id="PF04773">
    <property type="entry name" value="FecR"/>
    <property type="match status" value="1"/>
</dbReference>
<feature type="compositionally biased region" description="Polar residues" evidence="1">
    <location>
        <begin position="228"/>
        <end position="238"/>
    </location>
</feature>
<proteinExistence type="predicted"/>
<feature type="domain" description="FecR protein" evidence="3">
    <location>
        <begin position="61"/>
        <end position="154"/>
    </location>
</feature>
<dbReference type="PANTHER" id="PTHR38731:SF3">
    <property type="entry name" value="BLL6125 PROTEIN"/>
    <property type="match status" value="1"/>
</dbReference>
<feature type="region of interest" description="Disordered" evidence="1">
    <location>
        <begin position="228"/>
        <end position="259"/>
    </location>
</feature>
<evidence type="ECO:0000313" key="5">
    <source>
        <dbReference type="Proteomes" id="UP001214043"/>
    </source>
</evidence>
<accession>A0AAE9ZDH1</accession>
<evidence type="ECO:0000313" key="4">
    <source>
        <dbReference type="EMBL" id="WDI33038.1"/>
    </source>
</evidence>
<keyword evidence="2" id="KW-0732">Signal</keyword>
<protein>
    <submittedName>
        <fullName evidence="4">FecR family protein</fullName>
    </submittedName>
</protein>
<feature type="region of interest" description="Disordered" evidence="1">
    <location>
        <begin position="182"/>
        <end position="212"/>
    </location>
</feature>
<sequence length="419" mass="40594">MTGLMKTLVSFLCAVLVSIGASFAESGDWQVVETNGTVRTSQAMAGVQLVSTGNILGAGSVLSTGADGRAVLVRGEQQIVVGPNSRMSLPAVQEKGMTKIVQDLGTLLFKVDKKEKQHFQVETPIIAAVVKGTTFTVTAGASGHSVHVAEGAVEVSALNGGASQMVTAGMTAMVSKANPRAIEMSSGGQKSGDASSTERGGNPKGKEASNLVVPSDVGADQLDYSNLSGGLVQSSENASGKARANASMGNDVSSNVRGQGGGAAIVEQVRLNSVGDSDKSNRGVGNAFGSSNNNGNGNANANANAGAGNNNGNGNANANANAGAGNNNGNGNGNANANANAGAGNNNGNGNGNANANANAGAGNNNGNGNANANANAGAGNNNGNAGVNVGVGVGGIDVGVGVGQGGVNVGLGGGNPNN</sequence>
<dbReference type="RefSeq" id="WP_274494997.1">
    <property type="nucleotide sequence ID" value="NZ_CP118166.1"/>
</dbReference>
<dbReference type="AlphaFoldDB" id="A0AAE9ZDH1"/>
<keyword evidence="5" id="KW-1185">Reference proteome</keyword>
<dbReference type="PANTHER" id="PTHR38731">
    <property type="entry name" value="LIPL45-RELATED LIPOPROTEIN-RELATED"/>
    <property type="match status" value="1"/>
</dbReference>
<reference evidence="4" key="1">
    <citation type="submission" date="2023-02" db="EMBL/GenBank/DDBJ databases">
        <title>Genome sequence of Hyphococcus flavus.</title>
        <authorList>
            <person name="Rong J.-C."/>
            <person name="Zhao Q."/>
            <person name="Yi M."/>
            <person name="Wu J.-Y."/>
        </authorList>
    </citation>
    <scope>NUCLEOTIDE SEQUENCE</scope>
    <source>
        <strain evidence="4">MCCC 1K03223</strain>
    </source>
</reference>
<dbReference type="Proteomes" id="UP001214043">
    <property type="component" value="Chromosome"/>
</dbReference>
<dbReference type="InterPro" id="IPR006860">
    <property type="entry name" value="FecR"/>
</dbReference>
<dbReference type="KEGG" id="hfl:PUV54_07495"/>
<evidence type="ECO:0000259" key="3">
    <source>
        <dbReference type="Pfam" id="PF04773"/>
    </source>
</evidence>
<feature type="chain" id="PRO_5042004342" evidence="2">
    <location>
        <begin position="25"/>
        <end position="419"/>
    </location>
</feature>
<feature type="region of interest" description="Disordered" evidence="1">
    <location>
        <begin position="274"/>
        <end position="308"/>
    </location>
</feature>
<gene>
    <name evidence="4" type="ORF">PUV54_07495</name>
</gene>
<dbReference type="EMBL" id="CP118166">
    <property type="protein sequence ID" value="WDI33038.1"/>
    <property type="molecule type" value="Genomic_DNA"/>
</dbReference>
<feature type="signal peptide" evidence="2">
    <location>
        <begin position="1"/>
        <end position="24"/>
    </location>
</feature>
<dbReference type="Gene3D" id="2.60.120.1440">
    <property type="match status" value="1"/>
</dbReference>
<feature type="compositionally biased region" description="Low complexity" evidence="1">
    <location>
        <begin position="283"/>
        <end position="308"/>
    </location>
</feature>